<accession>A0A9W9T2H7</accession>
<dbReference type="PANTHER" id="PTHR42943:SF2">
    <property type="entry name" value="GLUTATHIONE S-TRANSFERASE KAPPA 1"/>
    <property type="match status" value="1"/>
</dbReference>
<reference evidence="1" key="2">
    <citation type="journal article" date="2023" name="IMA Fungus">
        <title>Comparative genomic study of the Penicillium genus elucidates a diverse pangenome and 15 lateral gene transfer events.</title>
        <authorList>
            <person name="Petersen C."/>
            <person name="Sorensen T."/>
            <person name="Nielsen M.R."/>
            <person name="Sondergaard T.E."/>
            <person name="Sorensen J.L."/>
            <person name="Fitzpatrick D.A."/>
            <person name="Frisvad J.C."/>
            <person name="Nielsen K.L."/>
        </authorList>
    </citation>
    <scope>NUCLEOTIDE SEQUENCE</scope>
    <source>
        <strain evidence="1">IBT 16849</strain>
    </source>
</reference>
<keyword evidence="1" id="KW-0413">Isomerase</keyword>
<dbReference type="PANTHER" id="PTHR42943">
    <property type="entry name" value="GLUTATHIONE S-TRANSFERASE KAPPA"/>
    <property type="match status" value="1"/>
</dbReference>
<name>A0A9W9T2H7_9EURO</name>
<proteinExistence type="predicted"/>
<reference evidence="1" key="1">
    <citation type="submission" date="2022-11" db="EMBL/GenBank/DDBJ databases">
        <authorList>
            <person name="Petersen C."/>
        </authorList>
    </citation>
    <scope>NUCLEOTIDE SEQUENCE</scope>
    <source>
        <strain evidence="1">IBT 16849</strain>
    </source>
</reference>
<dbReference type="Proteomes" id="UP001150879">
    <property type="component" value="Unassembled WGS sequence"/>
</dbReference>
<organism evidence="1 2">
    <name type="scientific">Penicillium cf. griseofulvum</name>
    <dbReference type="NCBI Taxonomy" id="2972120"/>
    <lineage>
        <taxon>Eukaryota</taxon>
        <taxon>Fungi</taxon>
        <taxon>Dikarya</taxon>
        <taxon>Ascomycota</taxon>
        <taxon>Pezizomycotina</taxon>
        <taxon>Eurotiomycetes</taxon>
        <taxon>Eurotiomycetidae</taxon>
        <taxon>Eurotiales</taxon>
        <taxon>Aspergillaceae</taxon>
        <taxon>Penicillium</taxon>
    </lineage>
</organism>
<dbReference type="GO" id="GO:0004602">
    <property type="term" value="F:glutathione peroxidase activity"/>
    <property type="evidence" value="ECO:0007669"/>
    <property type="project" value="TreeGrafter"/>
</dbReference>
<sequence>MSAPKITSDCDGRDTFSVPSIEMFPKHFPFGTLSVQRALCVISQKAPGKLAPVIGVLFHAAWVEGSTDIGKPDHFAPVIEGILGKQGTLEIMSAMNNPDAKALLAADTARSFNLGAFGLPWFESARTLKARPRASGVLITWAKWLIFRVWIVPSTKDLAAL</sequence>
<keyword evidence="2" id="KW-1185">Reference proteome</keyword>
<dbReference type="AlphaFoldDB" id="A0A9W9T2H7"/>
<dbReference type="InterPro" id="IPR036249">
    <property type="entry name" value="Thioredoxin-like_sf"/>
</dbReference>
<dbReference type="GO" id="GO:0016853">
    <property type="term" value="F:isomerase activity"/>
    <property type="evidence" value="ECO:0007669"/>
    <property type="project" value="UniProtKB-KW"/>
</dbReference>
<dbReference type="GO" id="GO:0005739">
    <property type="term" value="C:mitochondrion"/>
    <property type="evidence" value="ECO:0007669"/>
    <property type="project" value="TreeGrafter"/>
</dbReference>
<protein>
    <submittedName>
        <fullName evidence="1">HCCA isomerase/glutathione S-transferase kappa</fullName>
    </submittedName>
</protein>
<dbReference type="SUPFAM" id="SSF52833">
    <property type="entry name" value="Thioredoxin-like"/>
    <property type="match status" value="1"/>
</dbReference>
<dbReference type="GO" id="GO:0004364">
    <property type="term" value="F:glutathione transferase activity"/>
    <property type="evidence" value="ECO:0007669"/>
    <property type="project" value="TreeGrafter"/>
</dbReference>
<dbReference type="GO" id="GO:0006749">
    <property type="term" value="P:glutathione metabolic process"/>
    <property type="evidence" value="ECO:0007669"/>
    <property type="project" value="TreeGrafter"/>
</dbReference>
<gene>
    <name evidence="1" type="ORF">N7472_003435</name>
</gene>
<evidence type="ECO:0000313" key="2">
    <source>
        <dbReference type="Proteomes" id="UP001150879"/>
    </source>
</evidence>
<comment type="caution">
    <text evidence="1">The sequence shown here is derived from an EMBL/GenBank/DDBJ whole genome shotgun (WGS) entry which is preliminary data.</text>
</comment>
<dbReference type="EMBL" id="JAPQKP010000002">
    <property type="protein sequence ID" value="KAJ5206987.1"/>
    <property type="molecule type" value="Genomic_DNA"/>
</dbReference>
<dbReference type="Gene3D" id="3.40.30.10">
    <property type="entry name" value="Glutaredoxin"/>
    <property type="match status" value="1"/>
</dbReference>
<dbReference type="GO" id="GO:0005777">
    <property type="term" value="C:peroxisome"/>
    <property type="evidence" value="ECO:0007669"/>
    <property type="project" value="TreeGrafter"/>
</dbReference>
<evidence type="ECO:0000313" key="1">
    <source>
        <dbReference type="EMBL" id="KAJ5206987.1"/>
    </source>
</evidence>
<dbReference type="InterPro" id="IPR051924">
    <property type="entry name" value="GST_Kappa/NadH"/>
</dbReference>